<dbReference type="PANTHER" id="PTHR47506">
    <property type="entry name" value="TRANSCRIPTIONAL REGULATORY PROTEIN"/>
    <property type="match status" value="1"/>
</dbReference>
<dbReference type="PANTHER" id="PTHR47506:SF6">
    <property type="entry name" value="HTH-TYPE TRANSCRIPTIONAL REPRESSOR NEMR"/>
    <property type="match status" value="1"/>
</dbReference>
<dbReference type="InterPro" id="IPR009057">
    <property type="entry name" value="Homeodomain-like_sf"/>
</dbReference>
<dbReference type="Pfam" id="PF16925">
    <property type="entry name" value="TetR_C_13"/>
    <property type="match status" value="1"/>
</dbReference>
<dbReference type="GO" id="GO:0003677">
    <property type="term" value="F:DNA binding"/>
    <property type="evidence" value="ECO:0007669"/>
    <property type="project" value="UniProtKB-UniRule"/>
</dbReference>
<organism evidence="6 7">
    <name type="scientific">Acetobacter senegalensis</name>
    <dbReference type="NCBI Taxonomy" id="446692"/>
    <lineage>
        <taxon>Bacteria</taxon>
        <taxon>Pseudomonadati</taxon>
        <taxon>Pseudomonadota</taxon>
        <taxon>Alphaproteobacteria</taxon>
        <taxon>Acetobacterales</taxon>
        <taxon>Acetobacteraceae</taxon>
        <taxon>Acetobacter</taxon>
    </lineage>
</organism>
<comment type="caution">
    <text evidence="6">The sequence shown here is derived from an EMBL/GenBank/DDBJ whole genome shotgun (WGS) entry which is preliminary data.</text>
</comment>
<dbReference type="PRINTS" id="PR00455">
    <property type="entry name" value="HTHTETR"/>
</dbReference>
<dbReference type="OrthoDB" id="9811084at2"/>
<evidence type="ECO:0000313" key="7">
    <source>
        <dbReference type="Proteomes" id="UP000075360"/>
    </source>
</evidence>
<feature type="domain" description="HTH tetR-type" evidence="5">
    <location>
        <begin position="8"/>
        <end position="68"/>
    </location>
</feature>
<reference evidence="6 7" key="1">
    <citation type="submission" date="2015-06" db="EMBL/GenBank/DDBJ databases">
        <title>Improved classification and identification of acetic acid bacteria using matrix-assisted laser desorption/ionization time-of-flight mass spectrometry; Gluconobacter nephelii and Gluconobacter uchimurae are later heterotypic synonyms of Gluconobacter japonicus and Gluconobacter oxydans, respectively.</title>
        <authorList>
            <person name="Li L."/>
            <person name="Cleenwerck I."/>
            <person name="De Vuyst L."/>
            <person name="Vandamme P."/>
        </authorList>
    </citation>
    <scope>NUCLEOTIDE SEQUENCE [LARGE SCALE GENOMIC DNA]</scope>
    <source>
        <strain evidence="6 7">LMG 23690</strain>
    </source>
</reference>
<evidence type="ECO:0000259" key="5">
    <source>
        <dbReference type="PROSITE" id="PS50977"/>
    </source>
</evidence>
<dbReference type="InterPro" id="IPR036271">
    <property type="entry name" value="Tet_transcr_reg_TetR-rel_C_sf"/>
</dbReference>
<keyword evidence="2 4" id="KW-0238">DNA-binding</keyword>
<evidence type="ECO:0000256" key="2">
    <source>
        <dbReference type="ARBA" id="ARBA00023125"/>
    </source>
</evidence>
<evidence type="ECO:0000256" key="1">
    <source>
        <dbReference type="ARBA" id="ARBA00023015"/>
    </source>
</evidence>
<dbReference type="SUPFAM" id="SSF48498">
    <property type="entry name" value="Tetracyclin repressor-like, C-terminal domain"/>
    <property type="match status" value="1"/>
</dbReference>
<sequence>MAVENKHDLAKKRIIEAARPLIGKRGFSGVGISQILEVAQVPKGSFYHYFESKEKFGEDLLRLYIHDYLADMEHLSSKKTQTGYELVSSYFERWRITHVGGRVGDKCLIVKLAAEISDLSEDMRVVMDNGVAAVIKRLAAMIKAGQKDRSISSPLSAHQLATSLYQLWLGATLMAKITHAPHPFDEAWQTSIMLLNASK</sequence>
<dbReference type="InterPro" id="IPR001647">
    <property type="entry name" value="HTH_TetR"/>
</dbReference>
<accession>A0A149TVP2</accession>
<dbReference type="Gene3D" id="1.10.357.10">
    <property type="entry name" value="Tetracycline Repressor, domain 2"/>
    <property type="match status" value="1"/>
</dbReference>
<dbReference type="InterPro" id="IPR011075">
    <property type="entry name" value="TetR_C"/>
</dbReference>
<dbReference type="EMBL" id="LHZU01000145">
    <property type="protein sequence ID" value="KXV57202.1"/>
    <property type="molecule type" value="Genomic_DNA"/>
</dbReference>
<proteinExistence type="predicted"/>
<dbReference type="SUPFAM" id="SSF46689">
    <property type="entry name" value="Homeodomain-like"/>
    <property type="match status" value="1"/>
</dbReference>
<protein>
    <submittedName>
        <fullName evidence="6">TetR family transcriptional regulator</fullName>
    </submittedName>
</protein>
<name>A0A149TVP2_9PROT</name>
<dbReference type="Proteomes" id="UP000075360">
    <property type="component" value="Unassembled WGS sequence"/>
</dbReference>
<dbReference type="PROSITE" id="PS50977">
    <property type="entry name" value="HTH_TETR_2"/>
    <property type="match status" value="1"/>
</dbReference>
<keyword evidence="3" id="KW-0804">Transcription</keyword>
<dbReference type="AlphaFoldDB" id="A0A149TVP2"/>
<dbReference type="PATRIC" id="fig|446692.4.peg.2332"/>
<keyword evidence="1" id="KW-0805">Transcription regulation</keyword>
<dbReference type="Pfam" id="PF00440">
    <property type="entry name" value="TetR_N"/>
    <property type="match status" value="1"/>
</dbReference>
<evidence type="ECO:0000313" key="6">
    <source>
        <dbReference type="EMBL" id="KXV57202.1"/>
    </source>
</evidence>
<evidence type="ECO:0000256" key="4">
    <source>
        <dbReference type="PROSITE-ProRule" id="PRU00335"/>
    </source>
</evidence>
<dbReference type="RefSeq" id="WP_061472521.1">
    <property type="nucleotide sequence ID" value="NZ_LHZU01000145.1"/>
</dbReference>
<gene>
    <name evidence="6" type="ORF">AD948_14720</name>
</gene>
<evidence type="ECO:0000256" key="3">
    <source>
        <dbReference type="ARBA" id="ARBA00023163"/>
    </source>
</evidence>
<feature type="DNA-binding region" description="H-T-H motif" evidence="4">
    <location>
        <begin position="31"/>
        <end position="50"/>
    </location>
</feature>